<dbReference type="EMBL" id="MN739316">
    <property type="protein sequence ID" value="QHS98394.1"/>
    <property type="molecule type" value="Genomic_DNA"/>
</dbReference>
<name>A0A6C0C3M8_9ZZZZ</name>
<sequence length="117" mass="13616">MANQELKDNIVSWLTLDNDIKSLQKQLRIKRKEKKSKTDEIVNVMKSNEIACFDTNDGKLIYTTTKTKAPLSKKHLLTSLTTYFNNDPNTIQTLSEFILNSRKDNVKETIKRKIKKQ</sequence>
<proteinExistence type="predicted"/>
<organism evidence="1">
    <name type="scientific">viral metagenome</name>
    <dbReference type="NCBI Taxonomy" id="1070528"/>
    <lineage>
        <taxon>unclassified sequences</taxon>
        <taxon>metagenomes</taxon>
        <taxon>organismal metagenomes</taxon>
    </lineage>
</organism>
<evidence type="ECO:0000313" key="1">
    <source>
        <dbReference type="EMBL" id="QHS98394.1"/>
    </source>
</evidence>
<accession>A0A6C0C3M8</accession>
<reference evidence="1" key="1">
    <citation type="journal article" date="2020" name="Nature">
        <title>Giant virus diversity and host interactions through global metagenomics.</title>
        <authorList>
            <person name="Schulz F."/>
            <person name="Roux S."/>
            <person name="Paez-Espino D."/>
            <person name="Jungbluth S."/>
            <person name="Walsh D.A."/>
            <person name="Denef V.J."/>
            <person name="McMahon K.D."/>
            <person name="Konstantinidis K.T."/>
            <person name="Eloe-Fadrosh E.A."/>
            <person name="Kyrpides N.C."/>
            <person name="Woyke T."/>
        </authorList>
    </citation>
    <scope>NUCLEOTIDE SEQUENCE</scope>
    <source>
        <strain evidence="1">GVMAG-M-3300020185-18</strain>
    </source>
</reference>
<dbReference type="InterPro" id="IPR043918">
    <property type="entry name" value="DUF5760"/>
</dbReference>
<dbReference type="AlphaFoldDB" id="A0A6C0C3M8"/>
<dbReference type="Pfam" id="PF19064">
    <property type="entry name" value="DUF5760"/>
    <property type="match status" value="1"/>
</dbReference>
<protein>
    <submittedName>
        <fullName evidence="1">Uncharacterized protein</fullName>
    </submittedName>
</protein>